<organism evidence="1 2">
    <name type="scientific">Enterococcus aquimarinus</name>
    <dbReference type="NCBI Taxonomy" id="328396"/>
    <lineage>
        <taxon>Bacteria</taxon>
        <taxon>Bacillati</taxon>
        <taxon>Bacillota</taxon>
        <taxon>Bacilli</taxon>
        <taxon>Lactobacillales</taxon>
        <taxon>Enterococcaceae</taxon>
        <taxon>Enterococcus</taxon>
    </lineage>
</organism>
<dbReference type="AlphaFoldDB" id="A0A1L8QX40"/>
<sequence>MTISERLATLSEEVRTTFHPDFIFLVHPDLVQHFPARQWQKEQFLEALASRLGPDYTLDVWEEKVIAISENKEIIAILPKYPSLHAFESE</sequence>
<protein>
    <submittedName>
        <fullName evidence="1">Uncharacterized protein</fullName>
    </submittedName>
</protein>
<comment type="caution">
    <text evidence="1">The sequence shown here is derived from an EMBL/GenBank/DDBJ whole genome shotgun (WGS) entry which is preliminary data.</text>
</comment>
<dbReference type="EMBL" id="JXKD01000001">
    <property type="protein sequence ID" value="OJG12076.1"/>
    <property type="molecule type" value="Genomic_DNA"/>
</dbReference>
<keyword evidence="2" id="KW-1185">Reference proteome</keyword>
<dbReference type="STRING" id="328396.RU93_GL000006"/>
<gene>
    <name evidence="1" type="ORF">RU93_GL000006</name>
</gene>
<evidence type="ECO:0000313" key="2">
    <source>
        <dbReference type="Proteomes" id="UP000182149"/>
    </source>
</evidence>
<dbReference type="RefSeq" id="WP_071873574.1">
    <property type="nucleotide sequence ID" value="NZ_JBHSHF010000002.1"/>
</dbReference>
<accession>A0A1L8QX40</accession>
<reference evidence="1 2" key="1">
    <citation type="submission" date="2014-12" db="EMBL/GenBank/DDBJ databases">
        <title>Draft genome sequences of 29 type strains of Enterococci.</title>
        <authorList>
            <person name="Zhong Z."/>
            <person name="Sun Z."/>
            <person name="Liu W."/>
            <person name="Zhang W."/>
            <person name="Zhang H."/>
        </authorList>
    </citation>
    <scope>NUCLEOTIDE SEQUENCE [LARGE SCALE GENOMIC DNA]</scope>
    <source>
        <strain evidence="1 2">DSM 17690</strain>
    </source>
</reference>
<proteinExistence type="predicted"/>
<name>A0A1L8QX40_9ENTE</name>
<evidence type="ECO:0000313" key="1">
    <source>
        <dbReference type="EMBL" id="OJG12076.1"/>
    </source>
</evidence>
<dbReference type="Proteomes" id="UP000182149">
    <property type="component" value="Unassembled WGS sequence"/>
</dbReference>
<dbReference type="OrthoDB" id="2186315at2"/>